<evidence type="ECO:0000256" key="1">
    <source>
        <dbReference type="SAM" id="MobiDB-lite"/>
    </source>
</evidence>
<dbReference type="KEGG" id="kqi:F1D05_32030"/>
<dbReference type="InterPro" id="IPR036736">
    <property type="entry name" value="ACP-like_sf"/>
</dbReference>
<dbReference type="SUPFAM" id="SSF47336">
    <property type="entry name" value="ACP-like"/>
    <property type="match status" value="1"/>
</dbReference>
<dbReference type="Pfam" id="PF00550">
    <property type="entry name" value="PP-binding"/>
    <property type="match status" value="1"/>
</dbReference>
<reference evidence="4" key="1">
    <citation type="submission" date="2019-09" db="EMBL/GenBank/DDBJ databases">
        <title>Antimicrobial potential of Antarctic Bacteria.</title>
        <authorList>
            <person name="Benaud N."/>
            <person name="Edwards R.J."/>
            <person name="Ferrari B.C."/>
        </authorList>
    </citation>
    <scope>NUCLEOTIDE SEQUENCE [LARGE SCALE GENOMIC DNA]</scope>
    <source>
        <strain evidence="4">SPB151</strain>
    </source>
</reference>
<proteinExistence type="predicted"/>
<protein>
    <submittedName>
        <fullName evidence="3">Acyl carrier protein</fullName>
    </submittedName>
</protein>
<sequence>MRRLTYRPTSATPRERGPSVAGPPCLAVAAGRPCPPRGVSLAIGEQELRQFLIERLARHCDLALDEINPDRLLAEYGLASRDAIAVTGELEELLDRPLQPTSLWRYPTIKPDGPWPADRGAADRRRRPRSPPARHEHDRRRRDRRCRRRGSHGRG</sequence>
<feature type="domain" description="Carrier" evidence="2">
    <location>
        <begin position="51"/>
        <end position="110"/>
    </location>
</feature>
<feature type="region of interest" description="Disordered" evidence="1">
    <location>
        <begin position="1"/>
        <end position="22"/>
    </location>
</feature>
<name>A0A7G6X641_9ACTN</name>
<evidence type="ECO:0000313" key="4">
    <source>
        <dbReference type="Proteomes" id="UP000515563"/>
    </source>
</evidence>
<keyword evidence="4" id="KW-1185">Reference proteome</keyword>
<feature type="compositionally biased region" description="Basic residues" evidence="1">
    <location>
        <begin position="137"/>
        <end position="155"/>
    </location>
</feature>
<gene>
    <name evidence="3" type="ORF">F1D05_32030</name>
</gene>
<dbReference type="AlphaFoldDB" id="A0A7G6X641"/>
<reference evidence="3 4" key="2">
    <citation type="journal article" date="2020" name="Microbiol. Resour. Announc.">
        <title>Antarctic desert soil bacteria exhibit high novel natural product potential, evaluated through long-read genome sequencing and comparative genomics.</title>
        <authorList>
            <person name="Benaud N."/>
            <person name="Edwards R.J."/>
            <person name="Amos T.G."/>
            <person name="D'Agostino P.M."/>
            <person name="Gutierrez-Chavez C."/>
            <person name="Montgomery K."/>
            <person name="Nicetic I."/>
            <person name="Ferrari B.C."/>
        </authorList>
    </citation>
    <scope>NUCLEOTIDE SEQUENCE [LARGE SCALE GENOMIC DNA]</scope>
    <source>
        <strain evidence="3 4">SPB151</strain>
    </source>
</reference>
<evidence type="ECO:0000313" key="3">
    <source>
        <dbReference type="EMBL" id="QNE21706.1"/>
    </source>
</evidence>
<dbReference type="Proteomes" id="UP000515563">
    <property type="component" value="Chromosome"/>
</dbReference>
<organism evidence="3 4">
    <name type="scientific">Kribbella qitaiheensis</name>
    <dbReference type="NCBI Taxonomy" id="1544730"/>
    <lineage>
        <taxon>Bacteria</taxon>
        <taxon>Bacillati</taxon>
        <taxon>Actinomycetota</taxon>
        <taxon>Actinomycetes</taxon>
        <taxon>Propionibacteriales</taxon>
        <taxon>Kribbellaceae</taxon>
        <taxon>Kribbella</taxon>
    </lineage>
</organism>
<accession>A0A7G6X641</accession>
<dbReference type="Gene3D" id="1.10.1200.10">
    <property type="entry name" value="ACP-like"/>
    <property type="match status" value="1"/>
</dbReference>
<feature type="region of interest" description="Disordered" evidence="1">
    <location>
        <begin position="101"/>
        <end position="155"/>
    </location>
</feature>
<dbReference type="InterPro" id="IPR009081">
    <property type="entry name" value="PP-bd_ACP"/>
</dbReference>
<evidence type="ECO:0000259" key="2">
    <source>
        <dbReference type="Pfam" id="PF00550"/>
    </source>
</evidence>
<dbReference type="EMBL" id="CP043661">
    <property type="protein sequence ID" value="QNE21706.1"/>
    <property type="molecule type" value="Genomic_DNA"/>
</dbReference>